<keyword evidence="5" id="KW-0413">Isomerase</keyword>
<dbReference type="PANTHER" id="PTHR45625:SF3">
    <property type="entry name" value="PEPTIDYL-PROLYL CIS-TRANS ISOMERASE B-RELATED"/>
    <property type="match status" value="1"/>
</dbReference>
<evidence type="ECO:0000256" key="2">
    <source>
        <dbReference type="SAM" id="MobiDB-lite"/>
    </source>
</evidence>
<dbReference type="InterPro" id="IPR029000">
    <property type="entry name" value="Cyclophilin-like_dom_sf"/>
</dbReference>
<dbReference type="GO" id="GO:0016853">
    <property type="term" value="F:isomerase activity"/>
    <property type="evidence" value="ECO:0007669"/>
    <property type="project" value="UniProtKB-KW"/>
</dbReference>
<dbReference type="Gene3D" id="2.40.100.10">
    <property type="entry name" value="Cyclophilin-like"/>
    <property type="match status" value="1"/>
</dbReference>
<dbReference type="EMBL" id="JWIO01000014">
    <property type="protein sequence ID" value="KLL11449.1"/>
    <property type="molecule type" value="Genomic_DNA"/>
</dbReference>
<comment type="function">
    <text evidence="1">PPIases accelerate the folding of proteins. It catalyzes the cis-trans isomerization of proline imidic peptide bonds in oligopeptides.</text>
</comment>
<feature type="transmembrane region" description="Helical" evidence="3">
    <location>
        <begin position="34"/>
        <end position="56"/>
    </location>
</feature>
<proteinExistence type="predicted"/>
<name>A0ABR5F428_9ACTN</name>
<evidence type="ECO:0000313" key="5">
    <source>
        <dbReference type="EMBL" id="KLL11449.1"/>
    </source>
</evidence>
<accession>A0ABR5F428</accession>
<sequence length="279" mass="28692">MVTSKTRRQRDLAAARAARQAARRAASRRRQRRVTAAVCVGALILLTGGITAALLVTGDDDTASLSPSATSPATEPSAAAPAVTTQVGPCTYTSDGQKPSRPLSLPAAADTVDHSPATMTINTNKGTIRAALDAEKAPCTVHALLTMANAKYFDNTTCHRETTQNIFVLQCGDPDGTGMGGPGFAYANENTDGARYTRGVIAMANAGPGTNGSQFFINYQDPNEDGVQALATNYTVVGKVTEGLSVLNALTTPGVEGGAPDGAPASKPQILTLTITQGT</sequence>
<dbReference type="CDD" id="cd00317">
    <property type="entry name" value="cyclophilin"/>
    <property type="match status" value="1"/>
</dbReference>
<evidence type="ECO:0000313" key="6">
    <source>
        <dbReference type="Proteomes" id="UP000035425"/>
    </source>
</evidence>
<dbReference type="PANTHER" id="PTHR45625">
    <property type="entry name" value="PEPTIDYL-PROLYL CIS-TRANS ISOMERASE-RELATED"/>
    <property type="match status" value="1"/>
</dbReference>
<gene>
    <name evidence="5" type="ORF">FrCorBMG51_10095</name>
</gene>
<evidence type="ECO:0000259" key="4">
    <source>
        <dbReference type="PROSITE" id="PS50072"/>
    </source>
</evidence>
<dbReference type="PROSITE" id="PS50072">
    <property type="entry name" value="CSA_PPIASE_2"/>
    <property type="match status" value="1"/>
</dbReference>
<feature type="region of interest" description="Disordered" evidence="2">
    <location>
        <begin position="63"/>
        <end position="84"/>
    </location>
</feature>
<dbReference type="Proteomes" id="UP000035425">
    <property type="component" value="Unassembled WGS sequence"/>
</dbReference>
<comment type="caution">
    <text evidence="5">The sequence shown here is derived from an EMBL/GenBank/DDBJ whole genome shotgun (WGS) entry which is preliminary data.</text>
</comment>
<keyword evidence="6" id="KW-1185">Reference proteome</keyword>
<keyword evidence="3" id="KW-0812">Transmembrane</keyword>
<evidence type="ECO:0000256" key="1">
    <source>
        <dbReference type="ARBA" id="ARBA00002388"/>
    </source>
</evidence>
<keyword evidence="3" id="KW-0472">Membrane</keyword>
<keyword evidence="3" id="KW-1133">Transmembrane helix</keyword>
<reference evidence="5 6" key="1">
    <citation type="submission" date="2014-12" db="EMBL/GenBank/DDBJ databases">
        <title>Frankia sp. BMG5.1 draft genome.</title>
        <authorList>
            <person name="Gtari M."/>
            <person name="Ghodhbane-Gtari F."/>
            <person name="Nouioui I."/>
            <person name="Ktari A."/>
            <person name="Hezbri K."/>
            <person name="Mimouni W."/>
            <person name="Sbissi I."/>
            <person name="Ayari A."/>
            <person name="Yamanaka T."/>
            <person name="Normand P."/>
            <person name="Tisa L.S."/>
            <person name="Boudabous A."/>
        </authorList>
    </citation>
    <scope>NUCLEOTIDE SEQUENCE [LARGE SCALE GENOMIC DNA]</scope>
    <source>
        <strain evidence="5 6">BMG5.1</strain>
    </source>
</reference>
<dbReference type="Pfam" id="PF00160">
    <property type="entry name" value="Pro_isomerase"/>
    <property type="match status" value="1"/>
</dbReference>
<dbReference type="InterPro" id="IPR002130">
    <property type="entry name" value="Cyclophilin-type_PPIase_dom"/>
</dbReference>
<evidence type="ECO:0000256" key="3">
    <source>
        <dbReference type="SAM" id="Phobius"/>
    </source>
</evidence>
<feature type="domain" description="PPIase cyclophilin-type" evidence="4">
    <location>
        <begin position="126"/>
        <end position="275"/>
    </location>
</feature>
<protein>
    <submittedName>
        <fullName evidence="5">Peptidylprolyl isomerase</fullName>
    </submittedName>
</protein>
<dbReference type="InterPro" id="IPR044666">
    <property type="entry name" value="Cyclophilin_A-like"/>
</dbReference>
<organism evidence="5 6">
    <name type="scientific">Protofrankia coriariae</name>
    <dbReference type="NCBI Taxonomy" id="1562887"/>
    <lineage>
        <taxon>Bacteria</taxon>
        <taxon>Bacillati</taxon>
        <taxon>Actinomycetota</taxon>
        <taxon>Actinomycetes</taxon>
        <taxon>Frankiales</taxon>
        <taxon>Frankiaceae</taxon>
        <taxon>Protofrankia</taxon>
    </lineage>
</organism>
<dbReference type="SUPFAM" id="SSF50891">
    <property type="entry name" value="Cyclophilin-like"/>
    <property type="match status" value="1"/>
</dbReference>